<accession>A0ABV8NTW4</accession>
<evidence type="ECO:0000256" key="1">
    <source>
        <dbReference type="ARBA" id="ARBA00004141"/>
    </source>
</evidence>
<gene>
    <name evidence="8" type="ORF">ACFOY1_02240</name>
</gene>
<feature type="transmembrane region" description="Helical" evidence="7">
    <location>
        <begin position="297"/>
        <end position="327"/>
    </location>
</feature>
<evidence type="ECO:0000256" key="7">
    <source>
        <dbReference type="SAM" id="Phobius"/>
    </source>
</evidence>
<feature type="transmembrane region" description="Helical" evidence="7">
    <location>
        <begin position="65"/>
        <end position="89"/>
    </location>
</feature>
<evidence type="ECO:0000313" key="9">
    <source>
        <dbReference type="Proteomes" id="UP001595848"/>
    </source>
</evidence>
<comment type="similarity">
    <text evidence="2">Belongs to the autoinducer-2 exporter (AI-2E) (TC 2.A.86) family.</text>
</comment>
<evidence type="ECO:0000256" key="6">
    <source>
        <dbReference type="SAM" id="MobiDB-lite"/>
    </source>
</evidence>
<evidence type="ECO:0000256" key="2">
    <source>
        <dbReference type="ARBA" id="ARBA00009773"/>
    </source>
</evidence>
<keyword evidence="4 7" id="KW-1133">Transmembrane helix</keyword>
<dbReference type="RefSeq" id="WP_217962570.1">
    <property type="nucleotide sequence ID" value="NZ_JAHTBN010000001.1"/>
</dbReference>
<feature type="region of interest" description="Disordered" evidence="6">
    <location>
        <begin position="333"/>
        <end position="358"/>
    </location>
</feature>
<keyword evidence="5 7" id="KW-0472">Membrane</keyword>
<evidence type="ECO:0000256" key="5">
    <source>
        <dbReference type="ARBA" id="ARBA00023136"/>
    </source>
</evidence>
<dbReference type="PANTHER" id="PTHR21716">
    <property type="entry name" value="TRANSMEMBRANE PROTEIN"/>
    <property type="match status" value="1"/>
</dbReference>
<feature type="transmembrane region" description="Helical" evidence="7">
    <location>
        <begin position="199"/>
        <end position="221"/>
    </location>
</feature>
<dbReference type="EMBL" id="JBHSBV010000001">
    <property type="protein sequence ID" value="MFC4199761.1"/>
    <property type="molecule type" value="Genomic_DNA"/>
</dbReference>
<sequence length="358" mass="38969">MRLPLEGPGGTIWPAAYLCWIAALLTLGLMYLASAVLVPLAFALFILALVAPLERALRRALGGMAAGILTLVITIGVAILFLSLAAWGLTVVAQWTIANSARLQRLFNIELADLDPRFTLVLTLFQDGFNVTWVLRALQELLVRINSTAGLIFLSFLFVTLGVFELDEVPSRIRRITRHPDHWADVTEQISAKLRRYMLIRTVASLLTGLTVWLFAMYAGLELATAWGALAFLLNYIPFLGPLLATLFPSFFAFVQFGSLNAAVIVLLILNVIQIAYGCYLEPRLAGSAFSLSPLAVMVAVFFWGLVWGIPGTFIGVPILIAATSIWTSQGLQRSHDPGAVDPGSPNREDPKAGSSLM</sequence>
<comment type="subcellular location">
    <subcellularLocation>
        <location evidence="1">Membrane</location>
        <topology evidence="1">Multi-pass membrane protein</topology>
    </subcellularLocation>
</comment>
<feature type="transmembrane region" description="Helical" evidence="7">
    <location>
        <begin position="36"/>
        <end position="53"/>
    </location>
</feature>
<reference evidence="9" key="1">
    <citation type="journal article" date="2019" name="Int. J. Syst. Evol. Microbiol.">
        <title>The Global Catalogue of Microorganisms (GCM) 10K type strain sequencing project: providing services to taxonomists for standard genome sequencing and annotation.</title>
        <authorList>
            <consortium name="The Broad Institute Genomics Platform"/>
            <consortium name="The Broad Institute Genome Sequencing Center for Infectious Disease"/>
            <person name="Wu L."/>
            <person name="Ma J."/>
        </authorList>
    </citation>
    <scope>NUCLEOTIDE SEQUENCE [LARGE SCALE GENOMIC DNA]</scope>
    <source>
        <strain evidence="9">LMG 24813</strain>
    </source>
</reference>
<feature type="transmembrane region" description="Helical" evidence="7">
    <location>
        <begin position="260"/>
        <end position="277"/>
    </location>
</feature>
<protein>
    <submittedName>
        <fullName evidence="8">AI-2E family transporter</fullName>
    </submittedName>
</protein>
<evidence type="ECO:0000256" key="3">
    <source>
        <dbReference type="ARBA" id="ARBA00022692"/>
    </source>
</evidence>
<keyword evidence="3 7" id="KW-0812">Transmembrane</keyword>
<name>A0ABV8NTW4_9BURK</name>
<keyword evidence="9" id="KW-1185">Reference proteome</keyword>
<dbReference type="Pfam" id="PF01594">
    <property type="entry name" value="AI-2E_transport"/>
    <property type="match status" value="1"/>
</dbReference>
<proteinExistence type="inferred from homology"/>
<dbReference type="PANTHER" id="PTHR21716:SF64">
    <property type="entry name" value="AI-2 TRANSPORT PROTEIN TQSA"/>
    <property type="match status" value="1"/>
</dbReference>
<evidence type="ECO:0000256" key="4">
    <source>
        <dbReference type="ARBA" id="ARBA00022989"/>
    </source>
</evidence>
<dbReference type="InterPro" id="IPR002549">
    <property type="entry name" value="AI-2E-like"/>
</dbReference>
<organism evidence="8 9">
    <name type="scientific">Candidimonas humi</name>
    <dbReference type="NCBI Taxonomy" id="683355"/>
    <lineage>
        <taxon>Bacteria</taxon>
        <taxon>Pseudomonadati</taxon>
        <taxon>Pseudomonadota</taxon>
        <taxon>Betaproteobacteria</taxon>
        <taxon>Burkholderiales</taxon>
        <taxon>Alcaligenaceae</taxon>
        <taxon>Candidimonas</taxon>
    </lineage>
</organism>
<feature type="transmembrane region" description="Helical" evidence="7">
    <location>
        <begin position="141"/>
        <end position="164"/>
    </location>
</feature>
<comment type="caution">
    <text evidence="8">The sequence shown here is derived from an EMBL/GenBank/DDBJ whole genome shotgun (WGS) entry which is preliminary data.</text>
</comment>
<dbReference type="Proteomes" id="UP001595848">
    <property type="component" value="Unassembled WGS sequence"/>
</dbReference>
<evidence type="ECO:0000313" key="8">
    <source>
        <dbReference type="EMBL" id="MFC4199761.1"/>
    </source>
</evidence>
<feature type="transmembrane region" description="Helical" evidence="7">
    <location>
        <begin position="227"/>
        <end position="248"/>
    </location>
</feature>